<dbReference type="SUPFAM" id="SSF51445">
    <property type="entry name" value="(Trans)glycosidases"/>
    <property type="match status" value="1"/>
</dbReference>
<protein>
    <recommendedName>
        <fullName evidence="2">Glycoside hydrolase family 2 catalytic domain-containing protein</fullName>
    </recommendedName>
</protein>
<evidence type="ECO:0008006" key="2">
    <source>
        <dbReference type="Google" id="ProtNLM"/>
    </source>
</evidence>
<accession>A0A7S1ADC9</accession>
<organism evidence="1">
    <name type="scientific">Noctiluca scintillans</name>
    <name type="common">Sea sparkle</name>
    <name type="synonym">Red tide dinoflagellate</name>
    <dbReference type="NCBI Taxonomy" id="2966"/>
    <lineage>
        <taxon>Eukaryota</taxon>
        <taxon>Sar</taxon>
        <taxon>Alveolata</taxon>
        <taxon>Dinophyceae</taxon>
        <taxon>Noctilucales</taxon>
        <taxon>Noctilucaceae</taxon>
        <taxon>Noctiluca</taxon>
    </lineage>
</organism>
<dbReference type="AlphaFoldDB" id="A0A7S1ADC9"/>
<dbReference type="Gene3D" id="3.20.20.80">
    <property type="entry name" value="Glycosidases"/>
    <property type="match status" value="2"/>
</dbReference>
<reference evidence="1" key="1">
    <citation type="submission" date="2021-01" db="EMBL/GenBank/DDBJ databases">
        <authorList>
            <person name="Corre E."/>
            <person name="Pelletier E."/>
            <person name="Niang G."/>
            <person name="Scheremetjew M."/>
            <person name="Finn R."/>
            <person name="Kale V."/>
            <person name="Holt S."/>
            <person name="Cochrane G."/>
            <person name="Meng A."/>
            <person name="Brown T."/>
            <person name="Cohen L."/>
        </authorList>
    </citation>
    <scope>NUCLEOTIDE SEQUENCE</scope>
</reference>
<evidence type="ECO:0000313" key="1">
    <source>
        <dbReference type="EMBL" id="CAD8850505.1"/>
    </source>
</evidence>
<dbReference type="EMBL" id="HBFQ01035241">
    <property type="protein sequence ID" value="CAD8850505.1"/>
    <property type="molecule type" value="Transcribed_RNA"/>
</dbReference>
<dbReference type="InterPro" id="IPR017853">
    <property type="entry name" value="GH"/>
</dbReference>
<gene>
    <name evidence="1" type="ORF">NSCI0253_LOCUS24855</name>
</gene>
<name>A0A7S1ADC9_NOCSC</name>
<sequence>MRGVAGSAFPAEAKGVGAAVLRTWDYGMWSSAFQNAAQNGLMVSNGIDITQDPYYYTTDENCREDSPYWNGVLQDTLRKVAEYREHASLLWWTVGNELESQVNWAAGNDCLWRRVEWLAARVKAADPAHPVGTVLANIHAEKVGSIARLCPSLDFLGVNVYGNDAYNMGSNLRSMGWFKPHAITEYGVPGWWSVPTTSWGARLETMTSRQKAQFFTRTFNQCLAEPLCVGSWAFLWGWKWEKTGTWFGLFDQWDAAGAKNGPLDILYEIQAGWLPGSPPPPVSILDFTVFNGRLESNVLGFSADRGALVRLDAKVSGDVDEIVWVVAPESDSYVDGNVLENAETAVVGAVQACSSTGGSLVRGVLDTTKLAGASYRVYLFVRSKAGVTSTASAPFLIGQQQCHTAVPGEACYTEIFRIKAEQEARGVCLWPADALLTTSTVQEFQASLHRANWPYSGPCPAPCSPHVPLGLPADCGAVV</sequence>
<proteinExistence type="predicted"/>